<gene>
    <name evidence="2" type="ORF">HDC14137</name>
</gene>
<name>Q6IJV2_DROME</name>
<evidence type="ECO:0000313" key="2">
    <source>
        <dbReference type="EMBL" id="DAA04120.1"/>
    </source>
</evidence>
<reference evidence="2" key="1">
    <citation type="journal article" date="2003" name="Genome Biol.">
        <title>An integrated gene annotation and transcriptional profiling approach towards the full gene content of the Drosophila genome.</title>
        <authorList>
            <person name="Hild M."/>
            <person name="Beckmann B."/>
            <person name="Haas S.A."/>
            <person name="Koch B."/>
            <person name="Solovyev V."/>
            <person name="Busold C."/>
            <person name="Fellenberg K."/>
            <person name="Boutros M."/>
            <person name="Vingron M."/>
            <person name="Sauer F."/>
            <person name="Hoheisel J.D."/>
            <person name="Paro R."/>
        </authorList>
    </citation>
    <scope>NUCLEOTIDE SEQUENCE</scope>
</reference>
<sequence length="179" mass="19404">MRILHSFAPLAVHLLTAASRPGSGSIRHSQSHSHSLSTRIRTRIRIHIRIRIRIPTASQPGNAKALYLRCTQAVNSLVRGAPSPSPPAVAPSHIPRIPAIKCLWQQLFGISVAAVVAVSVAGASDSGSDSHFAPYPDLTVHACSLRWVSPAFDWALLPALKRAHLLANEILLIMVKQQY</sequence>
<accession>Q6IJV2</accession>
<proteinExistence type="predicted"/>
<keyword evidence="1" id="KW-0732">Signal</keyword>
<evidence type="ECO:0000256" key="1">
    <source>
        <dbReference type="SAM" id="SignalP"/>
    </source>
</evidence>
<organism evidence="2">
    <name type="scientific">Drosophila melanogaster</name>
    <name type="common">Fruit fly</name>
    <dbReference type="NCBI Taxonomy" id="7227"/>
    <lineage>
        <taxon>Eukaryota</taxon>
        <taxon>Metazoa</taxon>
        <taxon>Ecdysozoa</taxon>
        <taxon>Arthropoda</taxon>
        <taxon>Hexapoda</taxon>
        <taxon>Insecta</taxon>
        <taxon>Pterygota</taxon>
        <taxon>Neoptera</taxon>
        <taxon>Endopterygota</taxon>
        <taxon>Diptera</taxon>
        <taxon>Brachycera</taxon>
        <taxon>Muscomorpha</taxon>
        <taxon>Ephydroidea</taxon>
        <taxon>Drosophilidae</taxon>
        <taxon>Drosophila</taxon>
        <taxon>Sophophora</taxon>
    </lineage>
</organism>
<protein>
    <submittedName>
        <fullName evidence="2">HDC14137</fullName>
    </submittedName>
</protein>
<feature type="chain" id="PRO_5004275837" evidence="1">
    <location>
        <begin position="20"/>
        <end position="179"/>
    </location>
</feature>
<dbReference type="EMBL" id="BK002614">
    <property type="protein sequence ID" value="DAA04120.1"/>
    <property type="molecule type" value="Genomic_DNA"/>
</dbReference>
<feature type="signal peptide" evidence="1">
    <location>
        <begin position="1"/>
        <end position="19"/>
    </location>
</feature>
<dbReference type="AlphaFoldDB" id="Q6IJV2"/>